<dbReference type="EMBL" id="MU853224">
    <property type="protein sequence ID" value="KAK4127325.1"/>
    <property type="molecule type" value="Genomic_DNA"/>
</dbReference>
<proteinExistence type="predicted"/>
<organism evidence="2 3">
    <name type="scientific">Parathielavia appendiculata</name>
    <dbReference type="NCBI Taxonomy" id="2587402"/>
    <lineage>
        <taxon>Eukaryota</taxon>
        <taxon>Fungi</taxon>
        <taxon>Dikarya</taxon>
        <taxon>Ascomycota</taxon>
        <taxon>Pezizomycotina</taxon>
        <taxon>Sordariomycetes</taxon>
        <taxon>Sordariomycetidae</taxon>
        <taxon>Sordariales</taxon>
        <taxon>Chaetomiaceae</taxon>
        <taxon>Parathielavia</taxon>
    </lineage>
</organism>
<dbReference type="RefSeq" id="XP_062651096.1">
    <property type="nucleotide sequence ID" value="XM_062792115.1"/>
</dbReference>
<feature type="region of interest" description="Disordered" evidence="1">
    <location>
        <begin position="121"/>
        <end position="155"/>
    </location>
</feature>
<dbReference type="PANTHER" id="PTHR28266">
    <property type="entry name" value="54S RIBOSOMAL PROTEIN L20, MITOCHONDRIAL"/>
    <property type="match status" value="1"/>
</dbReference>
<reference evidence="2" key="2">
    <citation type="submission" date="2023-05" db="EMBL/GenBank/DDBJ databases">
        <authorList>
            <consortium name="Lawrence Berkeley National Laboratory"/>
            <person name="Steindorff A."/>
            <person name="Hensen N."/>
            <person name="Bonometti L."/>
            <person name="Westerberg I."/>
            <person name="Brannstrom I.O."/>
            <person name="Guillou S."/>
            <person name="Cros-Aarteil S."/>
            <person name="Calhoun S."/>
            <person name="Haridas S."/>
            <person name="Kuo A."/>
            <person name="Mondo S."/>
            <person name="Pangilinan J."/>
            <person name="Riley R."/>
            <person name="Labutti K."/>
            <person name="Andreopoulos B."/>
            <person name="Lipzen A."/>
            <person name="Chen C."/>
            <person name="Yanf M."/>
            <person name="Daum C."/>
            <person name="Ng V."/>
            <person name="Clum A."/>
            <person name="Ohm R."/>
            <person name="Martin F."/>
            <person name="Silar P."/>
            <person name="Natvig D."/>
            <person name="Lalanne C."/>
            <person name="Gautier V."/>
            <person name="Ament-Velasquez S.L."/>
            <person name="Kruys A."/>
            <person name="Hutchinson M.I."/>
            <person name="Powell A.J."/>
            <person name="Barry K."/>
            <person name="Miller A.N."/>
            <person name="Grigoriev I.V."/>
            <person name="Debuchy R."/>
            <person name="Gladieux P."/>
            <person name="Thoren M.H."/>
            <person name="Johannesson H."/>
        </authorList>
    </citation>
    <scope>NUCLEOTIDE SEQUENCE</scope>
    <source>
        <strain evidence="2">CBS 731.68</strain>
    </source>
</reference>
<gene>
    <name evidence="2" type="ORF">N657DRAFT_641313</name>
</gene>
<dbReference type="Pfam" id="PF12824">
    <property type="entry name" value="MRP-L20"/>
    <property type="match status" value="1"/>
</dbReference>
<dbReference type="PANTHER" id="PTHR28266:SF1">
    <property type="entry name" value="LARGE RIBOSOMAL SUBUNIT PROTEIN ML58"/>
    <property type="match status" value="1"/>
</dbReference>
<feature type="compositionally biased region" description="Polar residues" evidence="1">
    <location>
        <begin position="29"/>
        <end position="43"/>
    </location>
</feature>
<dbReference type="Proteomes" id="UP001302602">
    <property type="component" value="Unassembled WGS sequence"/>
</dbReference>
<comment type="caution">
    <text evidence="2">The sequence shown here is derived from an EMBL/GenBank/DDBJ whole genome shotgun (WGS) entry which is preliminary data.</text>
</comment>
<dbReference type="GO" id="GO:0005762">
    <property type="term" value="C:mitochondrial large ribosomal subunit"/>
    <property type="evidence" value="ECO:0007669"/>
    <property type="project" value="TreeGrafter"/>
</dbReference>
<evidence type="ECO:0000313" key="2">
    <source>
        <dbReference type="EMBL" id="KAK4127325.1"/>
    </source>
</evidence>
<protein>
    <submittedName>
        <fullName evidence="2">Uncharacterized protein</fullName>
    </submittedName>
</protein>
<evidence type="ECO:0000313" key="3">
    <source>
        <dbReference type="Proteomes" id="UP001302602"/>
    </source>
</evidence>
<reference evidence="2" key="1">
    <citation type="journal article" date="2023" name="Mol. Phylogenet. Evol.">
        <title>Genome-scale phylogeny and comparative genomics of the fungal order Sordariales.</title>
        <authorList>
            <person name="Hensen N."/>
            <person name="Bonometti L."/>
            <person name="Westerberg I."/>
            <person name="Brannstrom I.O."/>
            <person name="Guillou S."/>
            <person name="Cros-Aarteil S."/>
            <person name="Calhoun S."/>
            <person name="Haridas S."/>
            <person name="Kuo A."/>
            <person name="Mondo S."/>
            <person name="Pangilinan J."/>
            <person name="Riley R."/>
            <person name="LaButti K."/>
            <person name="Andreopoulos B."/>
            <person name="Lipzen A."/>
            <person name="Chen C."/>
            <person name="Yan M."/>
            <person name="Daum C."/>
            <person name="Ng V."/>
            <person name="Clum A."/>
            <person name="Steindorff A."/>
            <person name="Ohm R.A."/>
            <person name="Martin F."/>
            <person name="Silar P."/>
            <person name="Natvig D.O."/>
            <person name="Lalanne C."/>
            <person name="Gautier V."/>
            <person name="Ament-Velasquez S.L."/>
            <person name="Kruys A."/>
            <person name="Hutchinson M.I."/>
            <person name="Powell A.J."/>
            <person name="Barry K."/>
            <person name="Miller A.N."/>
            <person name="Grigoriev I.V."/>
            <person name="Debuchy R."/>
            <person name="Gladieux P."/>
            <person name="Hiltunen Thoren M."/>
            <person name="Johannesson H."/>
        </authorList>
    </citation>
    <scope>NUCLEOTIDE SEQUENCE</scope>
    <source>
        <strain evidence="2">CBS 731.68</strain>
    </source>
</reference>
<keyword evidence="3" id="KW-1185">Reference proteome</keyword>
<evidence type="ECO:0000256" key="1">
    <source>
        <dbReference type="SAM" id="MobiDB-lite"/>
    </source>
</evidence>
<dbReference type="GO" id="GO:0003735">
    <property type="term" value="F:structural constituent of ribosome"/>
    <property type="evidence" value="ECO:0007669"/>
    <property type="project" value="TreeGrafter"/>
</dbReference>
<feature type="compositionally biased region" description="Low complexity" evidence="1">
    <location>
        <begin position="122"/>
        <end position="144"/>
    </location>
</feature>
<name>A0AAN6Z6B1_9PEZI</name>
<feature type="region of interest" description="Disordered" evidence="1">
    <location>
        <begin position="23"/>
        <end position="82"/>
    </location>
</feature>
<accession>A0AAN6Z6B1</accession>
<dbReference type="GeneID" id="87828884"/>
<dbReference type="AlphaFoldDB" id="A0AAN6Z6B1"/>
<sequence length="240" mass="26966">MEAVVTRPALSCCRRAASSAPSSTRLLLNSSLPSGTRQKSTAARTRRALNIPPHPSFLHPNKTPESVASRPTSDEIIFNPPSSAPSVFHTPFKFLPKTDPRRMANLTSNLFASSTTIQYNYSPSSAASPSAETTTTPSPESFPSIEGPPVLKPRHHLTPQDIEQMRRLREQDPVTNSVQNLARQFQCSKLFVLMCCQAPKEHQQKIKEQEEKVKARWGPRRRAAREERHRRMEMLFNGQL</sequence>
<dbReference type="InterPro" id="IPR024388">
    <property type="entry name" value="Ribosomal_mL58"/>
</dbReference>